<dbReference type="PROSITE" id="PS00650">
    <property type="entry name" value="G_PROTEIN_RECEP_F2_2"/>
    <property type="match status" value="1"/>
</dbReference>
<dbReference type="PROSITE" id="PS50221">
    <property type="entry name" value="GAIN_B"/>
    <property type="match status" value="1"/>
</dbReference>
<evidence type="ECO:0000256" key="6">
    <source>
        <dbReference type="ARBA" id="ARBA00023157"/>
    </source>
</evidence>
<dbReference type="FunFam" id="1.20.1070.10:FF:000043">
    <property type="entry name" value="adhesion G-protein coupled receptor G2 isoform X1"/>
    <property type="match status" value="1"/>
</dbReference>
<comment type="subcellular location">
    <subcellularLocation>
        <location evidence="1">Membrane</location>
        <topology evidence="1">Multi-pass membrane protein</topology>
    </subcellularLocation>
</comment>
<feature type="region of interest" description="Disordered" evidence="7">
    <location>
        <begin position="1199"/>
        <end position="1224"/>
    </location>
</feature>
<dbReference type="CDD" id="cd15997">
    <property type="entry name" value="7tmB2_GPR112"/>
    <property type="match status" value="1"/>
</dbReference>
<dbReference type="InterPro" id="IPR013320">
    <property type="entry name" value="ConA-like_dom_sf"/>
</dbReference>
<evidence type="ECO:0000313" key="12">
    <source>
        <dbReference type="Proteomes" id="UP000192220"/>
    </source>
</evidence>
<dbReference type="GO" id="GO:0004930">
    <property type="term" value="F:G protein-coupled receptor activity"/>
    <property type="evidence" value="ECO:0007669"/>
    <property type="project" value="InterPro"/>
</dbReference>
<feature type="domain" description="GAIN-B" evidence="10">
    <location>
        <begin position="733"/>
        <end position="888"/>
    </location>
</feature>
<dbReference type="KEGG" id="alim:106515077"/>
<keyword evidence="3 9" id="KW-0732">Signal</keyword>
<dbReference type="RefSeq" id="XP_013860150.1">
    <property type="nucleotide sequence ID" value="XM_014004696.1"/>
</dbReference>
<keyword evidence="2 8" id="KW-0812">Transmembrane</keyword>
<dbReference type="FunCoup" id="A0A2I4AXD4">
    <property type="interactions" value="2"/>
</dbReference>
<dbReference type="GO" id="GO:0007189">
    <property type="term" value="P:adenylate cyclase-activating G protein-coupled receptor signaling pathway"/>
    <property type="evidence" value="ECO:0007669"/>
    <property type="project" value="TreeGrafter"/>
</dbReference>
<accession>A0A2I4AXD4</accession>
<dbReference type="GeneID" id="106515077"/>
<dbReference type="PROSITE" id="PS50261">
    <property type="entry name" value="G_PROTEIN_RECEP_F2_4"/>
    <property type="match status" value="1"/>
</dbReference>
<evidence type="ECO:0000256" key="3">
    <source>
        <dbReference type="ARBA" id="ARBA00022729"/>
    </source>
</evidence>
<dbReference type="InterPro" id="IPR000203">
    <property type="entry name" value="GPS"/>
</dbReference>
<sequence>MNSMRGQLFFGVYFLIFESLCPLVSAASVGTSLWGDKLLFKGPPCLWQLHPKVLVPALSELSVCTLLKLTHGTEWTGFVYKAPGKHHIELGLRGTPTELTTWLFGKAYQVPMELKLNEWYTVCLTWSDRDQELRTYVDGLVLETHLAPGEGLQNRLAPNGTLTLGVSHFVSVNGELRPESGNKLLGEIGLFRMWGRKWRAEELIRQNCAEGDVLSWDLQQWKYDCPPEPDSSLHCGWSQYKIKLWAFMNDSTDPENCSVPLEEITRTWLESVLPKNISVQNIVVSSPRPTCLLGNNAAAFQAQQPQDLGESTLTCDKCFSFEVFVKVDPATDVKIVQTEVTALLSLSFSLNFLTITAVINSIYVLPVVTLSGTTEPPTAISMASFPPETSPTLSVLTQPMSTTGKPDLTFAVVNSYKFFRVNVTLSLTGSPTKPHAVIESWLKEKLQVNKTMNVLNLIITEDISRNTENNNSESTFYSHQKQYYCTFHVREYSNKDVAEIELLIRAALTKTYENDFFTIQPLKVTIKHIEPENCLEDDMSTIYGRYIWPETFPHDGQEMVCIKPITNRAYRLCKLDIETDTSYWADPDMSNCNQVLTISDITNITVTPDNAAEVVDMIQDLVDVQLGNGSQLSSSELGSVMDKLSEVVEISPIEPVIGGDIVNIVANILLSETDVTPVANNVLDLTDRMGNSMEFQGEIANLKAPALALSMIDVDPEEFSGLTFGVSLTNSMNPEVFVNHSFVKKPFPEVNATISLPSELNNFLPTGDKNTTRVQFQFYGTPDLFQDTYLANATQSNWTLNSYIVSASINNTHVVNLEKRVVVNLSHVNPKKPEDKVQCMFWDFQKYGGLGGWNSSGCETRSISSHQTSCLCDHLTHFAVLLDVSRTSISKTDNEILTVISYVGCGISSIFLGITLLTYLVFEKLRQDYPAKILINLSTALLGLSMLFLLDSWLSSFNSYGLCITTAASLHYFMLASFIWMGLEAVHMYLALVKVFNTYVSAYILKFCVAGWGIPLLIIILVLSIDKDVYGSLIPKDNAVALQSTEPFCWLQDDVVFFVTVVAVVVLILLGNLAVFIVVLIQIKRMRANNLSAKGRSSLQDLRAVVGLTILLGLTWSMGLFSFGPGRVAMMYMFSICNSLQGFFVFLFHCLMKENVRKQWRTYLCCGHFRLTDNSDWSLSATVCGRSEKGNLINSDSVASENTSSLRSSTLPQNPHHSTTRGQD</sequence>
<protein>
    <submittedName>
        <fullName evidence="13">Adhesion G-protein coupled receptor G4</fullName>
    </submittedName>
</protein>
<dbReference type="Pfam" id="PF01825">
    <property type="entry name" value="GPS"/>
    <property type="match status" value="1"/>
</dbReference>
<dbReference type="Proteomes" id="UP000192220">
    <property type="component" value="Unplaced"/>
</dbReference>
<gene>
    <name evidence="13" type="primary">adgrg4a</name>
</gene>
<organism evidence="12 13">
    <name type="scientific">Austrofundulus limnaeus</name>
    <name type="common">Annual killifish</name>
    <dbReference type="NCBI Taxonomy" id="52670"/>
    <lineage>
        <taxon>Eukaryota</taxon>
        <taxon>Metazoa</taxon>
        <taxon>Chordata</taxon>
        <taxon>Craniata</taxon>
        <taxon>Vertebrata</taxon>
        <taxon>Euteleostomi</taxon>
        <taxon>Actinopterygii</taxon>
        <taxon>Neopterygii</taxon>
        <taxon>Teleostei</taxon>
        <taxon>Neoteleostei</taxon>
        <taxon>Acanthomorphata</taxon>
        <taxon>Ovalentaria</taxon>
        <taxon>Atherinomorphae</taxon>
        <taxon>Cyprinodontiformes</taxon>
        <taxon>Rivulidae</taxon>
        <taxon>Austrofundulus</taxon>
    </lineage>
</organism>
<dbReference type="InParanoid" id="A0A2I4AXD4"/>
<dbReference type="SUPFAM" id="SSF81321">
    <property type="entry name" value="Family A G protein-coupled receptor-like"/>
    <property type="match status" value="1"/>
</dbReference>
<dbReference type="Pfam" id="PF00002">
    <property type="entry name" value="7tm_2"/>
    <property type="match status" value="1"/>
</dbReference>
<dbReference type="InterPro" id="IPR017983">
    <property type="entry name" value="GPCR_2_secretin-like_CS"/>
</dbReference>
<evidence type="ECO:0000256" key="7">
    <source>
        <dbReference type="SAM" id="MobiDB-lite"/>
    </source>
</evidence>
<dbReference type="InterPro" id="IPR000832">
    <property type="entry name" value="GPCR_2_secretin-like"/>
</dbReference>
<keyword evidence="12" id="KW-1185">Reference proteome</keyword>
<feature type="transmembrane region" description="Helical" evidence="8">
    <location>
        <begin position="1102"/>
        <end position="1123"/>
    </location>
</feature>
<dbReference type="PANTHER" id="PTHR12011:SF277">
    <property type="entry name" value="ADHESION G-PROTEIN COUPLED RECEPTOR G4"/>
    <property type="match status" value="1"/>
</dbReference>
<dbReference type="PRINTS" id="PR00249">
    <property type="entry name" value="GPCRSECRETIN"/>
</dbReference>
<dbReference type="GO" id="GO:0005886">
    <property type="term" value="C:plasma membrane"/>
    <property type="evidence" value="ECO:0007669"/>
    <property type="project" value="TreeGrafter"/>
</dbReference>
<feature type="transmembrane region" description="Helical" evidence="8">
    <location>
        <begin position="1129"/>
        <end position="1151"/>
    </location>
</feature>
<dbReference type="InterPro" id="IPR057244">
    <property type="entry name" value="GAIN_B"/>
</dbReference>
<feature type="transmembrane region" description="Helical" evidence="8">
    <location>
        <begin position="899"/>
        <end position="921"/>
    </location>
</feature>
<evidence type="ECO:0000256" key="8">
    <source>
        <dbReference type="SAM" id="Phobius"/>
    </source>
</evidence>
<evidence type="ECO:0000256" key="4">
    <source>
        <dbReference type="ARBA" id="ARBA00022989"/>
    </source>
</evidence>
<dbReference type="GO" id="GO:0007166">
    <property type="term" value="P:cell surface receptor signaling pathway"/>
    <property type="evidence" value="ECO:0007669"/>
    <property type="project" value="InterPro"/>
</dbReference>
<evidence type="ECO:0000256" key="1">
    <source>
        <dbReference type="ARBA" id="ARBA00004141"/>
    </source>
</evidence>
<keyword evidence="6" id="KW-1015">Disulfide bond</keyword>
<dbReference type="Gene3D" id="2.60.220.50">
    <property type="match status" value="1"/>
</dbReference>
<dbReference type="Gene3D" id="1.20.1070.10">
    <property type="entry name" value="Rhodopsin 7-helix transmembrane proteins"/>
    <property type="match status" value="1"/>
</dbReference>
<reference evidence="13" key="1">
    <citation type="submission" date="2025-08" db="UniProtKB">
        <authorList>
            <consortium name="RefSeq"/>
        </authorList>
    </citation>
    <scope>IDENTIFICATION</scope>
    <source>
        <strain evidence="13">Quisiro</strain>
        <tissue evidence="13">Liver</tissue>
    </source>
</reference>
<dbReference type="CTD" id="793963"/>
<evidence type="ECO:0000256" key="5">
    <source>
        <dbReference type="ARBA" id="ARBA00023136"/>
    </source>
</evidence>
<feature type="transmembrane region" description="Helical" evidence="8">
    <location>
        <begin position="933"/>
        <end position="950"/>
    </location>
</feature>
<feature type="signal peptide" evidence="9">
    <location>
        <begin position="1"/>
        <end position="26"/>
    </location>
</feature>
<dbReference type="InterPro" id="IPR046338">
    <property type="entry name" value="GAIN_dom_sf"/>
</dbReference>
<evidence type="ECO:0000313" key="13">
    <source>
        <dbReference type="RefSeq" id="XP_013860150.1"/>
    </source>
</evidence>
<keyword evidence="13" id="KW-0675">Receptor</keyword>
<keyword evidence="4 8" id="KW-1133">Transmembrane helix</keyword>
<dbReference type="PANTHER" id="PTHR12011">
    <property type="entry name" value="ADHESION G-PROTEIN COUPLED RECEPTOR"/>
    <property type="match status" value="1"/>
</dbReference>
<dbReference type="InterPro" id="IPR017981">
    <property type="entry name" value="GPCR_2-like_7TM"/>
</dbReference>
<evidence type="ECO:0000256" key="2">
    <source>
        <dbReference type="ARBA" id="ARBA00022692"/>
    </source>
</evidence>
<dbReference type="AlphaFoldDB" id="A0A2I4AXD4"/>
<feature type="chain" id="PRO_5014164472" evidence="9">
    <location>
        <begin position="27"/>
        <end position="1224"/>
    </location>
</feature>
<evidence type="ECO:0000259" key="10">
    <source>
        <dbReference type="PROSITE" id="PS50221"/>
    </source>
</evidence>
<feature type="transmembrane region" description="Helical" evidence="8">
    <location>
        <begin position="1004"/>
        <end position="1025"/>
    </location>
</feature>
<dbReference type="Pfam" id="PF13385">
    <property type="entry name" value="Laminin_G_3"/>
    <property type="match status" value="1"/>
</dbReference>
<dbReference type="SMART" id="SM00303">
    <property type="entry name" value="GPS"/>
    <property type="match status" value="1"/>
</dbReference>
<name>A0A2I4AXD4_AUSLI</name>
<feature type="transmembrane region" description="Helical" evidence="8">
    <location>
        <begin position="1055"/>
        <end position="1081"/>
    </location>
</feature>
<evidence type="ECO:0000259" key="11">
    <source>
        <dbReference type="PROSITE" id="PS50261"/>
    </source>
</evidence>
<dbReference type="Gene3D" id="2.60.120.200">
    <property type="match status" value="1"/>
</dbReference>
<dbReference type="OrthoDB" id="10037534at2759"/>
<feature type="domain" description="G-protein coupled receptors family 2 profile 2" evidence="11">
    <location>
        <begin position="897"/>
        <end position="1153"/>
    </location>
</feature>
<keyword evidence="5 8" id="KW-0472">Membrane</keyword>
<dbReference type="SUPFAM" id="SSF49899">
    <property type="entry name" value="Concanavalin A-like lectins/glucanases"/>
    <property type="match status" value="1"/>
</dbReference>
<proteinExistence type="predicted"/>
<evidence type="ECO:0000256" key="9">
    <source>
        <dbReference type="SAM" id="SignalP"/>
    </source>
</evidence>
<feature type="transmembrane region" description="Helical" evidence="8">
    <location>
        <begin position="970"/>
        <end position="992"/>
    </location>
</feature>